<evidence type="ECO:0000313" key="3">
    <source>
        <dbReference type="Proteomes" id="UP000730862"/>
    </source>
</evidence>
<reference evidence="2" key="1">
    <citation type="submission" date="2021-02" db="EMBL/GenBank/DDBJ databases">
        <title>Infant gut strain persistence is associated with maternal origin, phylogeny, and functional potential including surface adhesion and iron acquisition.</title>
        <authorList>
            <person name="Lou Y.C."/>
        </authorList>
    </citation>
    <scope>NUCLEOTIDE SEQUENCE</scope>
    <source>
        <strain evidence="2">L3_058_000G1_dasL3_058_000G1_concoct_72</strain>
    </source>
</reference>
<name>A0A943LFB8_FINMA</name>
<organism evidence="2 3">
    <name type="scientific">Finegoldia magna</name>
    <name type="common">Peptostreptococcus magnus</name>
    <dbReference type="NCBI Taxonomy" id="1260"/>
    <lineage>
        <taxon>Bacteria</taxon>
        <taxon>Bacillati</taxon>
        <taxon>Bacillota</taxon>
        <taxon>Tissierellia</taxon>
        <taxon>Tissierellales</taxon>
        <taxon>Peptoniphilaceae</taxon>
        <taxon>Finegoldia</taxon>
    </lineage>
</organism>
<proteinExistence type="predicted"/>
<dbReference type="RefSeq" id="WP_240559548.1">
    <property type="nucleotide sequence ID" value="NZ_JAHAIK010000018.1"/>
</dbReference>
<gene>
    <name evidence="2" type="ORF">KIA07_06725</name>
</gene>
<feature type="transmembrane region" description="Helical" evidence="1">
    <location>
        <begin position="95"/>
        <end position="114"/>
    </location>
</feature>
<keyword evidence="1" id="KW-1133">Transmembrane helix</keyword>
<keyword evidence="1" id="KW-0472">Membrane</keyword>
<dbReference type="EMBL" id="JAHAIK010000018">
    <property type="protein sequence ID" value="MBS5965337.1"/>
    <property type="molecule type" value="Genomic_DNA"/>
</dbReference>
<dbReference type="AlphaFoldDB" id="A0A943LFB8"/>
<evidence type="ECO:0000313" key="2">
    <source>
        <dbReference type="EMBL" id="MBS5965337.1"/>
    </source>
</evidence>
<accession>A0A943LFB8</accession>
<sequence length="116" mass="13586">MGNVTLMDEKKREKANYSNYSPRESLDIDDIKSVVKDTEEEVKIMGEYLRKGEFEQYEKRIDEKFANLNSKIDDLPERIDKNIQLRISEMKDTQMKWFIATLIALAGLAGRIFGLY</sequence>
<comment type="caution">
    <text evidence="2">The sequence shown here is derived from an EMBL/GenBank/DDBJ whole genome shotgun (WGS) entry which is preliminary data.</text>
</comment>
<evidence type="ECO:0000256" key="1">
    <source>
        <dbReference type="SAM" id="Phobius"/>
    </source>
</evidence>
<protein>
    <submittedName>
        <fullName evidence="2">Uncharacterized protein</fullName>
    </submittedName>
</protein>
<dbReference type="Proteomes" id="UP000730862">
    <property type="component" value="Unassembled WGS sequence"/>
</dbReference>
<keyword evidence="1" id="KW-0812">Transmembrane</keyword>